<sequence>MVDFKKACINYSSSALEALEVINSSNHAYIALVVDDSNLLIGTITDGDIRRGLLKGKTLEAKATDFMNRNFDSIDQREVSKSLINQKFKNGINQLPVIDNEGKIVGLIMREGQTKECLSTKPNSVVIMAGGKGSRLKPHTNNCPKPMLHVNGKPIIEIIIRNCIDFGLTKFFISVNYLKEQIINHLGDGSTLGVDIEYLYEDMPLGTAGSLHLLPKDIKETILILNGDVLTNLNLHGLINFHQENNADITLCAREESTLIPYGVIKLDGINVEELKEKPIHSYLVNAGIYLINPGILRLIESNSYLDMPNLILKAKKNGSHIIAFPIHEYWIDVGRPETLKQAHNEWSVNDNI</sequence>
<dbReference type="InterPro" id="IPR000644">
    <property type="entry name" value="CBS_dom"/>
</dbReference>
<keyword evidence="3" id="KW-0808">Transferase</keyword>
<dbReference type="KEGG" id="pmj:P9211_12391"/>
<keyword evidence="1" id="KW-0129">CBS domain</keyword>
<dbReference type="PANTHER" id="PTHR22572">
    <property type="entry name" value="SUGAR-1-PHOSPHATE GUANYL TRANSFERASE"/>
    <property type="match status" value="1"/>
</dbReference>
<protein>
    <submittedName>
        <fullName evidence="3">Nucleoside-diphosphate-sugar pyrophosphorylase</fullName>
        <ecNumber evidence="3">2.7.7.13</ecNumber>
    </submittedName>
</protein>
<dbReference type="STRING" id="93059.P9211_12391"/>
<dbReference type="GO" id="GO:0004475">
    <property type="term" value="F:mannose-1-phosphate guanylyltransferase (GTP) activity"/>
    <property type="evidence" value="ECO:0007669"/>
    <property type="project" value="UniProtKB-EC"/>
</dbReference>
<dbReference type="InterPro" id="IPR029044">
    <property type="entry name" value="Nucleotide-diphossugar_trans"/>
</dbReference>
<dbReference type="PROSITE" id="PS51371">
    <property type="entry name" value="CBS"/>
    <property type="match status" value="1"/>
</dbReference>
<evidence type="ECO:0000313" key="4">
    <source>
        <dbReference type="Proteomes" id="UP000000788"/>
    </source>
</evidence>
<dbReference type="Gene3D" id="3.90.550.10">
    <property type="entry name" value="Spore Coat Polysaccharide Biosynthesis Protein SpsA, Chain A"/>
    <property type="match status" value="1"/>
</dbReference>
<name>A9BBF8_PROM4</name>
<reference evidence="3 4" key="1">
    <citation type="journal article" date="2007" name="PLoS Genet.">
        <title>Patterns and implications of gene gain and loss in the evolution of Prochlorococcus.</title>
        <authorList>
            <person name="Kettler G.C."/>
            <person name="Martiny A.C."/>
            <person name="Huang K."/>
            <person name="Zucker J."/>
            <person name="Coleman M.L."/>
            <person name="Rodrigue S."/>
            <person name="Chen F."/>
            <person name="Lapidus A."/>
            <person name="Ferriera S."/>
            <person name="Johnson J."/>
            <person name="Steglich C."/>
            <person name="Church G.M."/>
            <person name="Richardson P."/>
            <person name="Chisholm S.W."/>
        </authorList>
    </citation>
    <scope>NUCLEOTIDE SEQUENCE [LARGE SCALE GENOMIC DNA]</scope>
    <source>
        <strain evidence="4">MIT 9211</strain>
    </source>
</reference>
<dbReference type="Gene3D" id="3.10.580.10">
    <property type="entry name" value="CBS-domain"/>
    <property type="match status" value="1"/>
</dbReference>
<dbReference type="Pfam" id="PF00571">
    <property type="entry name" value="CBS"/>
    <property type="match status" value="2"/>
</dbReference>
<dbReference type="InterPro" id="IPR046342">
    <property type="entry name" value="CBS_dom_sf"/>
</dbReference>
<keyword evidence="3" id="KW-0548">Nucleotidyltransferase</keyword>
<dbReference type="InterPro" id="IPR005835">
    <property type="entry name" value="NTP_transferase_dom"/>
</dbReference>
<evidence type="ECO:0000259" key="2">
    <source>
        <dbReference type="PROSITE" id="PS51371"/>
    </source>
</evidence>
<dbReference type="EC" id="2.7.7.13" evidence="3"/>
<evidence type="ECO:0000313" key="3">
    <source>
        <dbReference type="EMBL" id="ABX09170.1"/>
    </source>
</evidence>
<organism evidence="3 4">
    <name type="scientific">Prochlorococcus marinus (strain MIT 9211)</name>
    <dbReference type="NCBI Taxonomy" id="93059"/>
    <lineage>
        <taxon>Bacteria</taxon>
        <taxon>Bacillati</taxon>
        <taxon>Cyanobacteriota</taxon>
        <taxon>Cyanophyceae</taxon>
        <taxon>Synechococcales</taxon>
        <taxon>Prochlorococcaceae</taxon>
        <taxon>Prochlorococcus</taxon>
    </lineage>
</organism>
<evidence type="ECO:0000256" key="1">
    <source>
        <dbReference type="PROSITE-ProRule" id="PRU00703"/>
    </source>
</evidence>
<dbReference type="InterPro" id="IPR050486">
    <property type="entry name" value="Mannose-1P_guanyltransferase"/>
</dbReference>
<feature type="domain" description="CBS" evidence="2">
    <location>
        <begin position="1"/>
        <end position="59"/>
    </location>
</feature>
<dbReference type="eggNOG" id="COG1208">
    <property type="taxonomic scope" value="Bacteria"/>
</dbReference>
<proteinExistence type="predicted"/>
<dbReference type="Pfam" id="PF00483">
    <property type="entry name" value="NTP_transferase"/>
    <property type="match status" value="1"/>
</dbReference>
<dbReference type="AlphaFoldDB" id="A9BBF8"/>
<gene>
    <name evidence="3" type="ordered locus">P9211_12391</name>
</gene>
<dbReference type="Proteomes" id="UP000000788">
    <property type="component" value="Chromosome"/>
</dbReference>
<dbReference type="HOGENOM" id="CLU_045375_0_0_3"/>
<keyword evidence="4" id="KW-1185">Reference proteome</keyword>
<dbReference type="EMBL" id="CP000878">
    <property type="protein sequence ID" value="ABX09170.1"/>
    <property type="molecule type" value="Genomic_DNA"/>
</dbReference>
<dbReference type="OrthoDB" id="9801899at2"/>
<accession>A9BBF8</accession>
<dbReference type="CDD" id="cd06426">
    <property type="entry name" value="NTP_transferase_like_2"/>
    <property type="match status" value="1"/>
</dbReference>
<dbReference type="SUPFAM" id="SSF53448">
    <property type="entry name" value="Nucleotide-diphospho-sugar transferases"/>
    <property type="match status" value="1"/>
</dbReference>